<accession>A0AAV4R2P4</accession>
<dbReference type="AlphaFoldDB" id="A0AAV4R2P4"/>
<proteinExistence type="predicted"/>
<dbReference type="Proteomes" id="UP001054945">
    <property type="component" value="Unassembled WGS sequence"/>
</dbReference>
<dbReference type="EMBL" id="BPLR01007066">
    <property type="protein sequence ID" value="GIY14343.1"/>
    <property type="molecule type" value="Genomic_DNA"/>
</dbReference>
<evidence type="ECO:0000256" key="1">
    <source>
        <dbReference type="SAM" id="MobiDB-lite"/>
    </source>
</evidence>
<name>A0AAV4R2P4_CAEEX</name>
<feature type="region of interest" description="Disordered" evidence="1">
    <location>
        <begin position="1"/>
        <end position="25"/>
    </location>
</feature>
<comment type="caution">
    <text evidence="2">The sequence shown here is derived from an EMBL/GenBank/DDBJ whole genome shotgun (WGS) entry which is preliminary data.</text>
</comment>
<evidence type="ECO:0000313" key="3">
    <source>
        <dbReference type="Proteomes" id="UP001054945"/>
    </source>
</evidence>
<reference evidence="2 3" key="1">
    <citation type="submission" date="2021-06" db="EMBL/GenBank/DDBJ databases">
        <title>Caerostris extrusa draft genome.</title>
        <authorList>
            <person name="Kono N."/>
            <person name="Arakawa K."/>
        </authorList>
    </citation>
    <scope>NUCLEOTIDE SEQUENCE [LARGE SCALE GENOMIC DNA]</scope>
</reference>
<gene>
    <name evidence="2" type="ORF">CEXT_481681</name>
</gene>
<sequence length="123" mass="13881">MPDHQSSSAASGSTLKGQNGRKVSQGFRQLSKWKEVLAVLPRHRKACKRNSRIKRLSNEFRGCRIINPAQMPSGPTLKGQNGWKVSQGFPAAKQMKGSPSGLRELRKMIATEIRMNKEFYWIL</sequence>
<evidence type="ECO:0000313" key="2">
    <source>
        <dbReference type="EMBL" id="GIY14343.1"/>
    </source>
</evidence>
<feature type="compositionally biased region" description="Polar residues" evidence="1">
    <location>
        <begin position="1"/>
        <end position="17"/>
    </location>
</feature>
<keyword evidence="3" id="KW-1185">Reference proteome</keyword>
<protein>
    <submittedName>
        <fullName evidence="2">Uncharacterized protein</fullName>
    </submittedName>
</protein>
<organism evidence="2 3">
    <name type="scientific">Caerostris extrusa</name>
    <name type="common">Bark spider</name>
    <name type="synonym">Caerostris bankana</name>
    <dbReference type="NCBI Taxonomy" id="172846"/>
    <lineage>
        <taxon>Eukaryota</taxon>
        <taxon>Metazoa</taxon>
        <taxon>Ecdysozoa</taxon>
        <taxon>Arthropoda</taxon>
        <taxon>Chelicerata</taxon>
        <taxon>Arachnida</taxon>
        <taxon>Araneae</taxon>
        <taxon>Araneomorphae</taxon>
        <taxon>Entelegynae</taxon>
        <taxon>Araneoidea</taxon>
        <taxon>Araneidae</taxon>
        <taxon>Caerostris</taxon>
    </lineage>
</organism>